<protein>
    <submittedName>
        <fullName evidence="2">Uncharacterized protein</fullName>
    </submittedName>
</protein>
<dbReference type="AlphaFoldDB" id="A0A915I011"/>
<organism evidence="1 2">
    <name type="scientific">Romanomermis culicivorax</name>
    <name type="common">Nematode worm</name>
    <dbReference type="NCBI Taxonomy" id="13658"/>
    <lineage>
        <taxon>Eukaryota</taxon>
        <taxon>Metazoa</taxon>
        <taxon>Ecdysozoa</taxon>
        <taxon>Nematoda</taxon>
        <taxon>Enoplea</taxon>
        <taxon>Dorylaimia</taxon>
        <taxon>Mermithida</taxon>
        <taxon>Mermithoidea</taxon>
        <taxon>Mermithidae</taxon>
        <taxon>Romanomermis</taxon>
    </lineage>
</organism>
<keyword evidence="1" id="KW-1185">Reference proteome</keyword>
<reference evidence="2" key="1">
    <citation type="submission" date="2022-11" db="UniProtKB">
        <authorList>
            <consortium name="WormBaseParasite"/>
        </authorList>
    </citation>
    <scope>IDENTIFICATION</scope>
</reference>
<proteinExistence type="predicted"/>
<evidence type="ECO:0000313" key="2">
    <source>
        <dbReference type="WBParaSite" id="nRc.2.0.1.t07163-RA"/>
    </source>
</evidence>
<sequence length="150" mass="17540">MELRTIPTSACHCFFDEKVVPMTYRWLAIRLEYPWRSPISHMTDNPNHCLPGQFSSYFFSSLTVVGIDESMDERSAIFDSLCKYKDFNVSYFHLNFAFDRLMSSEESSAPQLNDEKHQDGCVGLDRRIMEEKSAQNARFFAFFVKAESFR</sequence>
<accession>A0A915I011</accession>
<dbReference type="WBParaSite" id="nRc.2.0.1.t07163-RA">
    <property type="protein sequence ID" value="nRc.2.0.1.t07163-RA"/>
    <property type="gene ID" value="nRc.2.0.1.g07163"/>
</dbReference>
<evidence type="ECO:0000313" key="1">
    <source>
        <dbReference type="Proteomes" id="UP000887565"/>
    </source>
</evidence>
<dbReference type="Proteomes" id="UP000887565">
    <property type="component" value="Unplaced"/>
</dbReference>
<name>A0A915I011_ROMCU</name>